<gene>
    <name evidence="3" type="ORF">GTP56_24060</name>
</gene>
<feature type="transmembrane region" description="Helical" evidence="1">
    <location>
        <begin position="208"/>
        <end position="224"/>
    </location>
</feature>
<evidence type="ECO:0000313" key="4">
    <source>
        <dbReference type="Proteomes" id="UP000469734"/>
    </source>
</evidence>
<evidence type="ECO:0000256" key="1">
    <source>
        <dbReference type="SAM" id="Phobius"/>
    </source>
</evidence>
<sequence>MSNTSLVRKVLSAALAVVGLSAGVAKAAIVTLTFTGTVTTGFDGFDEFNTGSSDLTGQSYFQTLKFDTAELNVIDHTPYRYSAGFDNKPIHASGSVTINGKTISWESDIATGHLSLGMQVVRGGGDEFQMGAEVYISPSEYIQSSMYLNSSVVSFVDNADPGKSHSFDGDLSAFSPSGFFGNRVGSQYAFFVGDLSSVRYQVSAVPELAPFAMFGMGLGTIALVRRRKRFG</sequence>
<feature type="chain" id="PRO_5030836468" description="PEP-CTERM sorting domain-containing protein" evidence="2">
    <location>
        <begin position="28"/>
        <end position="231"/>
    </location>
</feature>
<name>A0A7X4KJ75_9BURK</name>
<organism evidence="3 4">
    <name type="scientific">Duganella margarita</name>
    <dbReference type="NCBI Taxonomy" id="2692170"/>
    <lineage>
        <taxon>Bacteria</taxon>
        <taxon>Pseudomonadati</taxon>
        <taxon>Pseudomonadota</taxon>
        <taxon>Betaproteobacteria</taxon>
        <taxon>Burkholderiales</taxon>
        <taxon>Oxalobacteraceae</taxon>
        <taxon>Telluria group</taxon>
        <taxon>Duganella</taxon>
    </lineage>
</organism>
<evidence type="ECO:0000313" key="3">
    <source>
        <dbReference type="EMBL" id="MYM75250.1"/>
    </source>
</evidence>
<protein>
    <recommendedName>
        <fullName evidence="5">PEP-CTERM sorting domain-containing protein</fullName>
    </recommendedName>
</protein>
<comment type="caution">
    <text evidence="3">The sequence shown here is derived from an EMBL/GenBank/DDBJ whole genome shotgun (WGS) entry which is preliminary data.</text>
</comment>
<keyword evidence="1" id="KW-0812">Transmembrane</keyword>
<dbReference type="RefSeq" id="WP_161051991.1">
    <property type="nucleotide sequence ID" value="NZ_WWCR01000035.1"/>
</dbReference>
<evidence type="ECO:0000256" key="2">
    <source>
        <dbReference type="SAM" id="SignalP"/>
    </source>
</evidence>
<accession>A0A7X4KJ75</accession>
<feature type="signal peptide" evidence="2">
    <location>
        <begin position="1"/>
        <end position="27"/>
    </location>
</feature>
<evidence type="ECO:0008006" key="5">
    <source>
        <dbReference type="Google" id="ProtNLM"/>
    </source>
</evidence>
<keyword evidence="1" id="KW-0472">Membrane</keyword>
<keyword evidence="2" id="KW-0732">Signal</keyword>
<keyword evidence="1" id="KW-1133">Transmembrane helix</keyword>
<dbReference type="Proteomes" id="UP000469734">
    <property type="component" value="Unassembled WGS sequence"/>
</dbReference>
<dbReference type="AlphaFoldDB" id="A0A7X4KJ75"/>
<reference evidence="3 4" key="1">
    <citation type="submission" date="2019-12" db="EMBL/GenBank/DDBJ databases">
        <title>Novel species isolated from a subtropical stream in China.</title>
        <authorList>
            <person name="Lu H."/>
        </authorList>
    </citation>
    <scope>NUCLEOTIDE SEQUENCE [LARGE SCALE GENOMIC DNA]</scope>
    <source>
        <strain evidence="3 4">FT134W</strain>
    </source>
</reference>
<proteinExistence type="predicted"/>
<dbReference type="EMBL" id="WWCR01000035">
    <property type="protein sequence ID" value="MYM75250.1"/>
    <property type="molecule type" value="Genomic_DNA"/>
</dbReference>